<organism evidence="1 2">
    <name type="scientific">Desulfofervidus auxilii</name>
    <dbReference type="NCBI Taxonomy" id="1621989"/>
    <lineage>
        <taxon>Bacteria</taxon>
        <taxon>Pseudomonadati</taxon>
        <taxon>Thermodesulfobacteriota</taxon>
        <taxon>Candidatus Desulfofervidia</taxon>
        <taxon>Candidatus Desulfofervidales</taxon>
        <taxon>Candidatus Desulfofervidaceae</taxon>
        <taxon>Candidatus Desulfofervidus</taxon>
    </lineage>
</organism>
<proteinExistence type="predicted"/>
<reference evidence="1 2" key="1">
    <citation type="submission" date="2015-10" db="EMBL/GenBank/DDBJ databases">
        <title>Candidatus Desulfofervidus auxilii, a hydrogenotrophic sulfate-reducing bacterium involved in the thermophilic anaerobic oxidation of methane.</title>
        <authorList>
            <person name="Krukenberg V."/>
            <person name="Richter M."/>
            <person name="Wegener G."/>
        </authorList>
    </citation>
    <scope>NUCLEOTIDE SEQUENCE [LARGE SCALE GENOMIC DNA]</scope>
    <source>
        <strain evidence="1 2">HS1</strain>
    </source>
</reference>
<dbReference type="KEGG" id="daw:HS1_001726"/>
<name>A0A7U4QLF2_DESA2</name>
<evidence type="ECO:0000313" key="1">
    <source>
        <dbReference type="EMBL" id="AMM41520.1"/>
    </source>
</evidence>
<accession>A0A7U4QLF2</accession>
<dbReference type="EMBL" id="CP013015">
    <property type="protein sequence ID" value="AMM41520.1"/>
    <property type="molecule type" value="Genomic_DNA"/>
</dbReference>
<dbReference type="AlphaFoldDB" id="A0A7U4QLF2"/>
<keyword evidence="2" id="KW-1185">Reference proteome</keyword>
<gene>
    <name evidence="1" type="ORF">HS1_001726</name>
</gene>
<protein>
    <submittedName>
        <fullName evidence="1">Uncharacterized protein</fullName>
    </submittedName>
</protein>
<dbReference type="Proteomes" id="UP000070560">
    <property type="component" value="Chromosome"/>
</dbReference>
<evidence type="ECO:0000313" key="2">
    <source>
        <dbReference type="Proteomes" id="UP000070560"/>
    </source>
</evidence>
<sequence length="50" mass="5438">MPACLSADRVVRFKCGDKSYLVRTELNGKAYLGVRATGRIPPGVLEIGKM</sequence>